<sequence>MNVTRNVKPRDLADWPACRYLALFFWSWTALITFGHVSLVAVVAVAWAQPLTSVVPAVEVTLIQIGLTVAVLTPLHFAPGVRRLARSARYALLGPLATVIVLAVFLCVGGA</sequence>
<evidence type="ECO:0000256" key="1">
    <source>
        <dbReference type="SAM" id="Phobius"/>
    </source>
</evidence>
<name>A0A5P2BQ61_STRVZ</name>
<keyword evidence="1" id="KW-0472">Membrane</keyword>
<evidence type="ECO:0000313" key="3">
    <source>
        <dbReference type="Proteomes" id="UP000322927"/>
    </source>
</evidence>
<accession>A0A5P2BQ61</accession>
<keyword evidence="1" id="KW-0812">Transmembrane</keyword>
<protein>
    <submittedName>
        <fullName evidence="2">Uncharacterized protein</fullName>
    </submittedName>
</protein>
<feature type="transmembrane region" description="Helical" evidence="1">
    <location>
        <begin position="90"/>
        <end position="108"/>
    </location>
</feature>
<dbReference type="RefSeq" id="WP_150214121.1">
    <property type="nucleotide sequence ID" value="NZ_CP029192.1"/>
</dbReference>
<keyword evidence="1" id="KW-1133">Transmembrane helix</keyword>
<feature type="transmembrane region" description="Helical" evidence="1">
    <location>
        <begin position="21"/>
        <end position="48"/>
    </location>
</feature>
<dbReference type="AlphaFoldDB" id="A0A5P2BQ61"/>
<proteinExistence type="predicted"/>
<reference evidence="2 3" key="1">
    <citation type="submission" date="2018-05" db="EMBL/GenBank/DDBJ databases">
        <title>Streptomyces venezuelae.</title>
        <authorList>
            <person name="Kim W."/>
            <person name="Lee N."/>
            <person name="Cho B.-K."/>
        </authorList>
    </citation>
    <scope>NUCLEOTIDE SEQUENCE [LARGE SCALE GENOMIC DNA]</scope>
    <source>
        <strain evidence="2 3">ATCC 14584</strain>
    </source>
</reference>
<organism evidence="2 3">
    <name type="scientific">Streptomyces venezuelae</name>
    <dbReference type="NCBI Taxonomy" id="54571"/>
    <lineage>
        <taxon>Bacteria</taxon>
        <taxon>Bacillati</taxon>
        <taxon>Actinomycetota</taxon>
        <taxon>Actinomycetes</taxon>
        <taxon>Kitasatosporales</taxon>
        <taxon>Streptomycetaceae</taxon>
        <taxon>Streptomyces</taxon>
    </lineage>
</organism>
<dbReference type="EMBL" id="CP029192">
    <property type="protein sequence ID" value="QES32463.1"/>
    <property type="molecule type" value="Genomic_DNA"/>
</dbReference>
<dbReference type="Proteomes" id="UP000322927">
    <property type="component" value="Chromosome"/>
</dbReference>
<dbReference type="OrthoDB" id="4243235at2"/>
<gene>
    <name evidence="2" type="ORF">DEJ48_02745</name>
</gene>
<evidence type="ECO:0000313" key="2">
    <source>
        <dbReference type="EMBL" id="QES32463.1"/>
    </source>
</evidence>
<feature type="transmembrane region" description="Helical" evidence="1">
    <location>
        <begin position="60"/>
        <end position="78"/>
    </location>
</feature>